<evidence type="ECO:0000313" key="4">
    <source>
        <dbReference type="Proteomes" id="UP000283530"/>
    </source>
</evidence>
<dbReference type="AlphaFoldDB" id="A0A443PNT1"/>
<name>A0A443PNT1_9MAGN</name>
<organism evidence="3 4">
    <name type="scientific">Cinnamomum micranthum f. kanehirae</name>
    <dbReference type="NCBI Taxonomy" id="337451"/>
    <lineage>
        <taxon>Eukaryota</taxon>
        <taxon>Viridiplantae</taxon>
        <taxon>Streptophyta</taxon>
        <taxon>Embryophyta</taxon>
        <taxon>Tracheophyta</taxon>
        <taxon>Spermatophyta</taxon>
        <taxon>Magnoliopsida</taxon>
        <taxon>Magnoliidae</taxon>
        <taxon>Laurales</taxon>
        <taxon>Lauraceae</taxon>
        <taxon>Cinnamomum</taxon>
    </lineage>
</organism>
<dbReference type="InterPro" id="IPR001611">
    <property type="entry name" value="Leu-rich_rpt"/>
</dbReference>
<gene>
    <name evidence="3" type="ORF">CKAN_02163900</name>
</gene>
<evidence type="ECO:0000256" key="2">
    <source>
        <dbReference type="ARBA" id="ARBA00022737"/>
    </source>
</evidence>
<accession>A0A443PNT1</accession>
<dbReference type="EMBL" id="QPKB01000009">
    <property type="protein sequence ID" value="RWR92427.1"/>
    <property type="molecule type" value="Genomic_DNA"/>
</dbReference>
<evidence type="ECO:0000313" key="3">
    <source>
        <dbReference type="EMBL" id="RWR92427.1"/>
    </source>
</evidence>
<dbReference type="Gene3D" id="3.80.10.10">
    <property type="entry name" value="Ribonuclease Inhibitor"/>
    <property type="match status" value="1"/>
</dbReference>
<dbReference type="InterPro" id="IPR032675">
    <property type="entry name" value="LRR_dom_sf"/>
</dbReference>
<protein>
    <submittedName>
        <fullName evidence="3">Leucine-rich repeat-containing protein ODA7</fullName>
    </submittedName>
</protein>
<dbReference type="PANTHER" id="PTHR15454">
    <property type="entry name" value="NISCHARIN RELATED"/>
    <property type="match status" value="1"/>
</dbReference>
<keyword evidence="2" id="KW-0677">Repeat</keyword>
<comment type="caution">
    <text evidence="3">The sequence shown here is derived from an EMBL/GenBank/DDBJ whole genome shotgun (WGS) entry which is preliminary data.</text>
</comment>
<keyword evidence="1" id="KW-0433">Leucine-rich repeat</keyword>
<dbReference type="PROSITE" id="PS51450">
    <property type="entry name" value="LRR"/>
    <property type="match status" value="2"/>
</dbReference>
<dbReference type="Pfam" id="PF13516">
    <property type="entry name" value="LRR_6"/>
    <property type="match status" value="1"/>
</dbReference>
<dbReference type="STRING" id="337451.A0A443PNT1"/>
<keyword evidence="4" id="KW-1185">Reference proteome</keyword>
<proteinExistence type="predicted"/>
<dbReference type="OrthoDB" id="10578310at2759"/>
<dbReference type="SUPFAM" id="SSF52058">
    <property type="entry name" value="L domain-like"/>
    <property type="match status" value="1"/>
</dbReference>
<sequence length="439" mass="48795">MAIFSCISALVGKKKKSKSKKEFSKPVNTNNDPGTLQVGIEHCVCPFKEDNPNSTSFSVSVPFAIQGSSTCKVKVVKVEKDLSDIDLQFQAANKEEETDLFLISRKSSFFDSIDAVTNDEPQRYKEGIEAIQHRHSSNSGMGRTEFSGSPKLKRLCSHLETMDMLKMIADLRISVRDERSKFTQGIQPRYIGNILRTLAVKDSGTKELSRLNISGLLNGESRNKSGHDNWDCTNIHDVDSALWPQKQWLAVSIDSSSLSRVDEWMNVIPEKTSHITHHSNLDLSEEVIKENNIIKFLNSFTSTARIAGMGLKVIPNISHFASLPSVNLSGNSIGLSNCTLIKELYLSGNKIGEVEGLHRLLKLRILDLSFNKITMTKALGQLFANFHSLLVLNLLRKAVSSLLPQLAYLSKLQLNRQRARGATMDHVAKATLGNDELNV</sequence>
<dbReference type="PANTHER" id="PTHR15454:SF37">
    <property type="entry name" value="OUTER ARM DYNEIN LIGHT CHAIN 1 PROTEIN"/>
    <property type="match status" value="1"/>
</dbReference>
<evidence type="ECO:0000256" key="1">
    <source>
        <dbReference type="ARBA" id="ARBA00022614"/>
    </source>
</evidence>
<dbReference type="GO" id="GO:0005737">
    <property type="term" value="C:cytoplasm"/>
    <property type="evidence" value="ECO:0007669"/>
    <property type="project" value="TreeGrafter"/>
</dbReference>
<dbReference type="Proteomes" id="UP000283530">
    <property type="component" value="Unassembled WGS sequence"/>
</dbReference>
<reference evidence="3 4" key="1">
    <citation type="journal article" date="2019" name="Nat. Plants">
        <title>Stout camphor tree genome fills gaps in understanding of flowering plant genome evolution.</title>
        <authorList>
            <person name="Chaw S.M."/>
            <person name="Liu Y.C."/>
            <person name="Wu Y.W."/>
            <person name="Wang H.Y."/>
            <person name="Lin C.I."/>
            <person name="Wu C.S."/>
            <person name="Ke H.M."/>
            <person name="Chang L.Y."/>
            <person name="Hsu C.Y."/>
            <person name="Yang H.T."/>
            <person name="Sudianto E."/>
            <person name="Hsu M.H."/>
            <person name="Wu K.P."/>
            <person name="Wang L.N."/>
            <person name="Leebens-Mack J.H."/>
            <person name="Tsai I.J."/>
        </authorList>
    </citation>
    <scope>NUCLEOTIDE SEQUENCE [LARGE SCALE GENOMIC DNA]</scope>
    <source>
        <strain evidence="4">cv. Chaw 1501</strain>
        <tissue evidence="3">Young leaves</tissue>
    </source>
</reference>